<feature type="domain" description="HTH lysR-type" evidence="5">
    <location>
        <begin position="9"/>
        <end position="65"/>
    </location>
</feature>
<evidence type="ECO:0000256" key="1">
    <source>
        <dbReference type="ARBA" id="ARBA00009437"/>
    </source>
</evidence>
<proteinExistence type="inferred from homology"/>
<evidence type="ECO:0000256" key="4">
    <source>
        <dbReference type="ARBA" id="ARBA00023163"/>
    </source>
</evidence>
<accession>A0ABY4X3Q4</accession>
<dbReference type="Proteomes" id="UP001056937">
    <property type="component" value="Chromosome 1"/>
</dbReference>
<dbReference type="InterPro" id="IPR005119">
    <property type="entry name" value="LysR_subst-bd"/>
</dbReference>
<dbReference type="InterPro" id="IPR036388">
    <property type="entry name" value="WH-like_DNA-bd_sf"/>
</dbReference>
<dbReference type="InterPro" id="IPR036390">
    <property type="entry name" value="WH_DNA-bd_sf"/>
</dbReference>
<dbReference type="InterPro" id="IPR058163">
    <property type="entry name" value="LysR-type_TF_proteobact-type"/>
</dbReference>
<organism evidence="6 7">
    <name type="scientific">Sphingomonas morindae</name>
    <dbReference type="NCBI Taxonomy" id="1541170"/>
    <lineage>
        <taxon>Bacteria</taxon>
        <taxon>Pseudomonadati</taxon>
        <taxon>Pseudomonadota</taxon>
        <taxon>Alphaproteobacteria</taxon>
        <taxon>Sphingomonadales</taxon>
        <taxon>Sphingomonadaceae</taxon>
        <taxon>Sphingomonas</taxon>
    </lineage>
</organism>
<evidence type="ECO:0000313" key="7">
    <source>
        <dbReference type="Proteomes" id="UP001056937"/>
    </source>
</evidence>
<comment type="similarity">
    <text evidence="1">Belongs to the LysR transcriptional regulatory family.</text>
</comment>
<dbReference type="Gene3D" id="3.40.190.290">
    <property type="match status" value="1"/>
</dbReference>
<dbReference type="Pfam" id="PF03466">
    <property type="entry name" value="LysR_substrate"/>
    <property type="match status" value="1"/>
</dbReference>
<reference evidence="6" key="1">
    <citation type="journal article" date="2022" name="Toxins">
        <title>Genomic Analysis of Sphingopyxis sp. USTB-05 for Biodegrading Cyanobacterial Hepatotoxins.</title>
        <authorList>
            <person name="Liu C."/>
            <person name="Xu Q."/>
            <person name="Zhao Z."/>
            <person name="Zhang H."/>
            <person name="Liu X."/>
            <person name="Yin C."/>
            <person name="Liu Y."/>
            <person name="Yan H."/>
        </authorList>
    </citation>
    <scope>NUCLEOTIDE SEQUENCE</scope>
    <source>
        <strain evidence="6">NBD5</strain>
    </source>
</reference>
<dbReference type="InterPro" id="IPR000847">
    <property type="entry name" value="LysR_HTH_N"/>
</dbReference>
<dbReference type="SUPFAM" id="SSF46785">
    <property type="entry name" value="Winged helix' DNA-binding domain"/>
    <property type="match status" value="1"/>
</dbReference>
<dbReference type="Pfam" id="PF00126">
    <property type="entry name" value="HTH_1"/>
    <property type="match status" value="1"/>
</dbReference>
<dbReference type="PANTHER" id="PTHR30537">
    <property type="entry name" value="HTH-TYPE TRANSCRIPTIONAL REGULATOR"/>
    <property type="match status" value="1"/>
</dbReference>
<gene>
    <name evidence="6" type="ORF">LHA26_09245</name>
</gene>
<dbReference type="EMBL" id="CP084930">
    <property type="protein sequence ID" value="USI71525.1"/>
    <property type="molecule type" value="Genomic_DNA"/>
</dbReference>
<dbReference type="PROSITE" id="PS50931">
    <property type="entry name" value="HTH_LYSR"/>
    <property type="match status" value="1"/>
</dbReference>
<protein>
    <submittedName>
        <fullName evidence="6">LysR family transcriptional regulator</fullName>
    </submittedName>
</protein>
<evidence type="ECO:0000313" key="6">
    <source>
        <dbReference type="EMBL" id="USI71525.1"/>
    </source>
</evidence>
<keyword evidence="3" id="KW-0238">DNA-binding</keyword>
<evidence type="ECO:0000256" key="2">
    <source>
        <dbReference type="ARBA" id="ARBA00023015"/>
    </source>
</evidence>
<dbReference type="Gene3D" id="1.10.10.10">
    <property type="entry name" value="Winged helix-like DNA-binding domain superfamily/Winged helix DNA-binding domain"/>
    <property type="match status" value="1"/>
</dbReference>
<evidence type="ECO:0000259" key="5">
    <source>
        <dbReference type="PROSITE" id="PS50931"/>
    </source>
</evidence>
<evidence type="ECO:0000256" key="3">
    <source>
        <dbReference type="ARBA" id="ARBA00023125"/>
    </source>
</evidence>
<dbReference type="PANTHER" id="PTHR30537:SF1">
    <property type="entry name" value="HTH-TYPE TRANSCRIPTIONAL REGULATOR PGRR"/>
    <property type="match status" value="1"/>
</dbReference>
<keyword evidence="7" id="KW-1185">Reference proteome</keyword>
<keyword evidence="4" id="KW-0804">Transcription</keyword>
<name>A0ABY4X3Q4_9SPHN</name>
<sequence>MTAPVNRADLADFAYFLAIARHRNFRLAGLELGVTASAISHALKGLEQRLGVRLVNRTNRSVMLSAAGERLHESLEGPFAQIGEAVDALNQYRDAPNGRIRLNVVGDAAHLLVAPVMGEFAERYPEIEVDLVSSNRMVDVTAGGFDAGIRHGGTVPEDMIAQRLSADLRWIVAASPAYLEKHGTPLAPADLAGHCCLGVRLGDERIYRWEFDGPNGEFDLAVPSNIVADHSQAMIAMAVAGAGLTYGVDAALRPWIEAGLLSPVLLDHAVTGPGYHIYYPSRRQLPAALRLFIDLIRERRPLGL</sequence>
<keyword evidence="2" id="KW-0805">Transcription regulation</keyword>
<dbReference type="SUPFAM" id="SSF53850">
    <property type="entry name" value="Periplasmic binding protein-like II"/>
    <property type="match status" value="1"/>
</dbReference>
<dbReference type="RefSeq" id="WP_252165338.1">
    <property type="nucleotide sequence ID" value="NZ_CP084930.1"/>
</dbReference>